<evidence type="ECO:0008006" key="4">
    <source>
        <dbReference type="Google" id="ProtNLM"/>
    </source>
</evidence>
<proteinExistence type="predicted"/>
<sequence>MTQSLFPDTRSSISTPGVMSSSVSTRATSIHSENLPDFNDFNLDPFNLNGGSVMPAPHRLREARRSFVLRLEPCEGSALQTSLKHFQEQSYLYHPNQAHNTTPHVSILGKIHIERGSDFASKWKVVDELVSVIQEEIDRHPRLHPPSFAGYEIADRPTRSLFLRVNVNSAYRQLADAVHYRMAKKCTSLHIRPMDRIALAYNVLKSVPRSTLQHLRDLARNTLNIEDWVLGGGSWQLTLYEVMLESPVVGVQHQLNPVQHWKIHSKEKPSSSVIPTSLRIKLAVLSTRLHLTPKSEDDFQKEKA</sequence>
<dbReference type="OrthoDB" id="2284077at2759"/>
<name>A0A8H7BW93_9FUNG</name>
<reference evidence="2" key="1">
    <citation type="submission" date="2020-01" db="EMBL/GenBank/DDBJ databases">
        <title>Genome Sequencing of Three Apophysomyces-Like Fungal Strains Confirms a Novel Fungal Genus in the Mucoromycota with divergent Burkholderia-like Endosymbiotic Bacteria.</title>
        <authorList>
            <person name="Stajich J.E."/>
            <person name="Macias A.M."/>
            <person name="Carter-House D."/>
            <person name="Lovett B."/>
            <person name="Kasson L.R."/>
            <person name="Berry K."/>
            <person name="Grigoriev I."/>
            <person name="Chang Y."/>
            <person name="Spatafora J."/>
            <person name="Kasson M.T."/>
        </authorList>
    </citation>
    <scope>NUCLEOTIDE SEQUENCE</scope>
    <source>
        <strain evidence="2">NRRL A-21654</strain>
    </source>
</reference>
<organism evidence="2 3">
    <name type="scientific">Apophysomyces ossiformis</name>
    <dbReference type="NCBI Taxonomy" id="679940"/>
    <lineage>
        <taxon>Eukaryota</taxon>
        <taxon>Fungi</taxon>
        <taxon>Fungi incertae sedis</taxon>
        <taxon>Mucoromycota</taxon>
        <taxon>Mucoromycotina</taxon>
        <taxon>Mucoromycetes</taxon>
        <taxon>Mucorales</taxon>
        <taxon>Mucorineae</taxon>
        <taxon>Mucoraceae</taxon>
        <taxon>Apophysomyces</taxon>
    </lineage>
</organism>
<dbReference type="EMBL" id="JABAYA010000017">
    <property type="protein sequence ID" value="KAF7730290.1"/>
    <property type="molecule type" value="Genomic_DNA"/>
</dbReference>
<feature type="region of interest" description="Disordered" evidence="1">
    <location>
        <begin position="1"/>
        <end position="21"/>
    </location>
</feature>
<keyword evidence="3" id="KW-1185">Reference proteome</keyword>
<evidence type="ECO:0000313" key="3">
    <source>
        <dbReference type="Proteomes" id="UP000605846"/>
    </source>
</evidence>
<accession>A0A8H7BW93</accession>
<protein>
    <recommendedName>
        <fullName evidence="4">U6 snRNA phosphodiesterase</fullName>
    </recommendedName>
</protein>
<dbReference type="AlphaFoldDB" id="A0A8H7BW93"/>
<dbReference type="Proteomes" id="UP000605846">
    <property type="component" value="Unassembled WGS sequence"/>
</dbReference>
<comment type="caution">
    <text evidence="2">The sequence shown here is derived from an EMBL/GenBank/DDBJ whole genome shotgun (WGS) entry which is preliminary data.</text>
</comment>
<evidence type="ECO:0000256" key="1">
    <source>
        <dbReference type="SAM" id="MobiDB-lite"/>
    </source>
</evidence>
<gene>
    <name evidence="2" type="ORF">EC973_002533</name>
</gene>
<evidence type="ECO:0000313" key="2">
    <source>
        <dbReference type="EMBL" id="KAF7730290.1"/>
    </source>
</evidence>